<dbReference type="RefSeq" id="WP_070017936.1">
    <property type="nucleotide sequence ID" value="NZ_LJGW01000307.1"/>
</dbReference>
<dbReference type="EMBL" id="LJGW01000307">
    <property type="protein sequence ID" value="OEV10306.1"/>
    <property type="molecule type" value="Genomic_DNA"/>
</dbReference>
<dbReference type="CDD" id="cd14728">
    <property type="entry name" value="Ere-like"/>
    <property type="match status" value="1"/>
</dbReference>
<gene>
    <name evidence="2" type="ORF">AN218_18110</name>
</gene>
<dbReference type="PATRIC" id="fig|518642.10.peg.3975"/>
<dbReference type="Proteomes" id="UP000176005">
    <property type="component" value="Unassembled WGS sequence"/>
</dbReference>
<sequence>MTRHPAYAHTDPDEHAAAARWVRTHAHPLAALDPGAPPDDLRPFAESVRDAAVVALAHSMRHSRELSTVSHRVLRLLVDEYGFRSLALEGDDPVRRGLAAYVRDGTGGDPRELLARCRPFWRTEEILDVVTWMRAYNERHPADPVRFAESPVPEPEFTGPESLPDIERHLAESTAWWHEHTGDRIVYWGGLAHMGVDAHRHNAGSRLRERLGSAYAAIGLTFHRGTALHRYPEPPADFAESVLGAGDLDAFTLDLRTGNAPDPAVRAWLAGPVRTRLIGPVYDPAHDAAHHMTADALTDLLNGVIHIREVTNARPLASSSNAGPEAEPRPAPDRERTPS</sequence>
<dbReference type="InterPro" id="IPR052036">
    <property type="entry name" value="Hydrolase/PRTase-associated"/>
</dbReference>
<protein>
    <recommendedName>
        <fullName evidence="4">Erythromycin esterase</fullName>
    </recommendedName>
</protein>
<comment type="caution">
    <text evidence="2">The sequence shown here is derived from an EMBL/GenBank/DDBJ whole genome shotgun (WGS) entry which is preliminary data.</text>
</comment>
<feature type="region of interest" description="Disordered" evidence="1">
    <location>
        <begin position="315"/>
        <end position="339"/>
    </location>
</feature>
<evidence type="ECO:0000313" key="2">
    <source>
        <dbReference type="EMBL" id="OEV10306.1"/>
    </source>
</evidence>
<evidence type="ECO:0008006" key="4">
    <source>
        <dbReference type="Google" id="ProtNLM"/>
    </source>
</evidence>
<dbReference type="Gene3D" id="3.30.1870.10">
    <property type="entry name" value="EreA-like, domain 2"/>
    <property type="match status" value="1"/>
</dbReference>
<evidence type="ECO:0000256" key="1">
    <source>
        <dbReference type="SAM" id="MobiDB-lite"/>
    </source>
</evidence>
<proteinExistence type="predicted"/>
<dbReference type="SUPFAM" id="SSF159501">
    <property type="entry name" value="EreA/ChaN-like"/>
    <property type="match status" value="2"/>
</dbReference>
<organism evidence="2 3">
    <name type="scientific">Streptomyces nanshensis</name>
    <dbReference type="NCBI Taxonomy" id="518642"/>
    <lineage>
        <taxon>Bacteria</taxon>
        <taxon>Bacillati</taxon>
        <taxon>Actinomycetota</taxon>
        <taxon>Actinomycetes</taxon>
        <taxon>Kitasatosporales</taxon>
        <taxon>Streptomycetaceae</taxon>
        <taxon>Streptomyces</taxon>
    </lineage>
</organism>
<keyword evidence="3" id="KW-1185">Reference proteome</keyword>
<dbReference type="InterPro" id="IPR007815">
    <property type="entry name" value="Emycin_Estase"/>
</dbReference>
<dbReference type="Pfam" id="PF05139">
    <property type="entry name" value="Erythro_esteras"/>
    <property type="match status" value="2"/>
</dbReference>
<dbReference type="PANTHER" id="PTHR31299">
    <property type="entry name" value="ESTERASE, PUTATIVE (AFU_ORTHOLOGUE AFUA_1G05850)-RELATED"/>
    <property type="match status" value="1"/>
</dbReference>
<dbReference type="AlphaFoldDB" id="A0A1E7L287"/>
<reference evidence="2 3" key="1">
    <citation type="journal article" date="2016" name="Front. Microbiol.">
        <title>Comparative Genomics Analysis of Streptomyces Species Reveals Their Adaptation to the Marine Environment and Their Diversity at the Genomic Level.</title>
        <authorList>
            <person name="Tian X."/>
            <person name="Zhang Z."/>
            <person name="Yang T."/>
            <person name="Chen M."/>
            <person name="Li J."/>
            <person name="Chen F."/>
            <person name="Yang J."/>
            <person name="Li W."/>
            <person name="Zhang B."/>
            <person name="Zhang Z."/>
            <person name="Wu J."/>
            <person name="Zhang C."/>
            <person name="Long L."/>
            <person name="Xiao J."/>
        </authorList>
    </citation>
    <scope>NUCLEOTIDE SEQUENCE [LARGE SCALE GENOMIC DNA]</scope>
    <source>
        <strain evidence="2 3">SCSIO 10429</strain>
    </source>
</reference>
<dbReference type="PANTHER" id="PTHR31299:SF0">
    <property type="entry name" value="ESTERASE, PUTATIVE (AFU_ORTHOLOGUE AFUA_1G05850)-RELATED"/>
    <property type="match status" value="1"/>
</dbReference>
<accession>A0A1E7L287</accession>
<feature type="compositionally biased region" description="Basic and acidic residues" evidence="1">
    <location>
        <begin position="326"/>
        <end position="339"/>
    </location>
</feature>
<evidence type="ECO:0000313" key="3">
    <source>
        <dbReference type="Proteomes" id="UP000176005"/>
    </source>
</evidence>
<dbReference type="GO" id="GO:0046677">
    <property type="term" value="P:response to antibiotic"/>
    <property type="evidence" value="ECO:0007669"/>
    <property type="project" value="InterPro"/>
</dbReference>
<dbReference type="Gene3D" id="3.40.1660.10">
    <property type="entry name" value="EreA-like (biosynthetic domain)"/>
    <property type="match status" value="1"/>
</dbReference>
<name>A0A1E7L287_9ACTN</name>